<proteinExistence type="inferred from homology"/>
<dbReference type="PROSITE" id="PS50920">
    <property type="entry name" value="SOLCAR"/>
    <property type="match status" value="1"/>
</dbReference>
<comment type="similarity">
    <text evidence="2 10">Belongs to the mitochondrial carrier (TC 2.A.29) family.</text>
</comment>
<keyword evidence="13" id="KW-1185">Reference proteome</keyword>
<reference evidence="12 13" key="1">
    <citation type="journal article" date="2023" name="Sci. Data">
        <title>Genome assembly of the Korean intertidal mud-creeper Batillaria attramentaria.</title>
        <authorList>
            <person name="Patra A.K."/>
            <person name="Ho P.T."/>
            <person name="Jun S."/>
            <person name="Lee S.J."/>
            <person name="Kim Y."/>
            <person name="Won Y.J."/>
        </authorList>
    </citation>
    <scope>NUCLEOTIDE SEQUENCE [LARGE SCALE GENOMIC DNA]</scope>
    <source>
        <strain evidence="12">Wonlab-2016</strain>
    </source>
</reference>
<dbReference type="Pfam" id="PF00153">
    <property type="entry name" value="Mito_carr"/>
    <property type="match status" value="1"/>
</dbReference>
<evidence type="ECO:0000313" key="13">
    <source>
        <dbReference type="Proteomes" id="UP001519460"/>
    </source>
</evidence>
<dbReference type="Gene3D" id="1.50.40.10">
    <property type="entry name" value="Mitochondrial carrier domain"/>
    <property type="match status" value="1"/>
</dbReference>
<evidence type="ECO:0000256" key="5">
    <source>
        <dbReference type="ARBA" id="ARBA00022737"/>
    </source>
</evidence>
<dbReference type="AlphaFoldDB" id="A0ABD0M4E0"/>
<comment type="caution">
    <text evidence="12">The sequence shown here is derived from an EMBL/GenBank/DDBJ whole genome shotgun (WGS) entry which is preliminary data.</text>
</comment>
<evidence type="ECO:0000256" key="3">
    <source>
        <dbReference type="ARBA" id="ARBA00022448"/>
    </source>
</evidence>
<dbReference type="SUPFAM" id="SSF103506">
    <property type="entry name" value="Mitochondrial carrier"/>
    <property type="match status" value="1"/>
</dbReference>
<organism evidence="12 13">
    <name type="scientific">Batillaria attramentaria</name>
    <dbReference type="NCBI Taxonomy" id="370345"/>
    <lineage>
        <taxon>Eukaryota</taxon>
        <taxon>Metazoa</taxon>
        <taxon>Spiralia</taxon>
        <taxon>Lophotrochozoa</taxon>
        <taxon>Mollusca</taxon>
        <taxon>Gastropoda</taxon>
        <taxon>Caenogastropoda</taxon>
        <taxon>Sorbeoconcha</taxon>
        <taxon>Cerithioidea</taxon>
        <taxon>Batillariidae</taxon>
        <taxon>Batillaria</taxon>
    </lineage>
</organism>
<feature type="non-terminal residue" evidence="12">
    <location>
        <position position="160"/>
    </location>
</feature>
<evidence type="ECO:0000256" key="11">
    <source>
        <dbReference type="SAM" id="Phobius"/>
    </source>
</evidence>
<sequence length="160" mass="17434">AAGVVVGHPFDTVKAKGFFRGMSFPLMSYALINSVFFGVYDYTLRTLYYGGPLSHMPFHSSVLVAGCVGGAAQLLVACPSDVVKVVLQSQIPETATAQAARYYTGPRQCIQHILRTSGVTGMYKGMAAMACRDVPGYGIYLVVFELIDEKMHKHQLTDHH</sequence>
<evidence type="ECO:0000256" key="7">
    <source>
        <dbReference type="ARBA" id="ARBA00023128"/>
    </source>
</evidence>
<dbReference type="Proteomes" id="UP001519460">
    <property type="component" value="Unassembled WGS sequence"/>
</dbReference>
<accession>A0ABD0M4E0</accession>
<keyword evidence="3 10" id="KW-0813">Transport</keyword>
<keyword evidence="7" id="KW-0496">Mitochondrion</keyword>
<dbReference type="GO" id="GO:0031966">
    <property type="term" value="C:mitochondrial membrane"/>
    <property type="evidence" value="ECO:0007669"/>
    <property type="project" value="UniProtKB-SubCell"/>
</dbReference>
<dbReference type="EMBL" id="JACVVK020000005">
    <property type="protein sequence ID" value="KAK7506794.1"/>
    <property type="molecule type" value="Genomic_DNA"/>
</dbReference>
<keyword evidence="6 11" id="KW-1133">Transmembrane helix</keyword>
<feature type="transmembrane region" description="Helical" evidence="11">
    <location>
        <begin position="26"/>
        <end position="44"/>
    </location>
</feature>
<dbReference type="InterPro" id="IPR023395">
    <property type="entry name" value="MCP_dom_sf"/>
</dbReference>
<evidence type="ECO:0000256" key="9">
    <source>
        <dbReference type="PROSITE-ProRule" id="PRU00282"/>
    </source>
</evidence>
<evidence type="ECO:0000256" key="4">
    <source>
        <dbReference type="ARBA" id="ARBA00022692"/>
    </source>
</evidence>
<name>A0ABD0M4E0_9CAEN</name>
<feature type="repeat" description="Solcar" evidence="9">
    <location>
        <begin position="60"/>
        <end position="150"/>
    </location>
</feature>
<evidence type="ECO:0000256" key="2">
    <source>
        <dbReference type="ARBA" id="ARBA00006375"/>
    </source>
</evidence>
<dbReference type="PANTHER" id="PTHR45624">
    <property type="entry name" value="MITOCHONDRIAL BASIC AMINO ACIDS TRANSPORTER-RELATED"/>
    <property type="match status" value="1"/>
</dbReference>
<protein>
    <submittedName>
        <fullName evidence="12">Uncharacterized protein</fullName>
    </submittedName>
</protein>
<feature type="non-terminal residue" evidence="12">
    <location>
        <position position="1"/>
    </location>
</feature>
<keyword evidence="4 9" id="KW-0812">Transmembrane</keyword>
<evidence type="ECO:0000256" key="6">
    <source>
        <dbReference type="ARBA" id="ARBA00022989"/>
    </source>
</evidence>
<dbReference type="InterPro" id="IPR018108">
    <property type="entry name" value="MCP_transmembrane"/>
</dbReference>
<evidence type="ECO:0000256" key="8">
    <source>
        <dbReference type="ARBA" id="ARBA00023136"/>
    </source>
</evidence>
<keyword evidence="5" id="KW-0677">Repeat</keyword>
<evidence type="ECO:0000256" key="1">
    <source>
        <dbReference type="ARBA" id="ARBA00004225"/>
    </source>
</evidence>
<evidence type="ECO:0000313" key="12">
    <source>
        <dbReference type="EMBL" id="KAK7506794.1"/>
    </source>
</evidence>
<gene>
    <name evidence="12" type="ORF">BaRGS_00001645</name>
</gene>
<comment type="subcellular location">
    <subcellularLocation>
        <location evidence="1">Mitochondrion membrane</location>
        <topology evidence="1">Multi-pass membrane protein</topology>
    </subcellularLocation>
</comment>
<dbReference type="PANTHER" id="PTHR45624:SF10">
    <property type="entry name" value="SLC (SOLUTE CARRIER) HOMOLOG"/>
    <property type="match status" value="1"/>
</dbReference>
<evidence type="ECO:0000256" key="10">
    <source>
        <dbReference type="RuleBase" id="RU000488"/>
    </source>
</evidence>
<keyword evidence="8 9" id="KW-0472">Membrane</keyword>
<dbReference type="InterPro" id="IPR050567">
    <property type="entry name" value="Mitochondrial_Carrier"/>
</dbReference>